<reference evidence="3 4" key="1">
    <citation type="submission" date="2016-10" db="EMBL/GenBank/DDBJ databases">
        <authorList>
            <person name="de Groot N.N."/>
        </authorList>
    </citation>
    <scope>NUCLEOTIDE SEQUENCE [LARGE SCALE GENOMIC DNA]</scope>
    <source>
        <strain evidence="3 4">DSM 23842</strain>
    </source>
</reference>
<evidence type="ECO:0000313" key="4">
    <source>
        <dbReference type="Proteomes" id="UP000198846"/>
    </source>
</evidence>
<dbReference type="Proteomes" id="UP000198846">
    <property type="component" value="Unassembled WGS sequence"/>
</dbReference>
<proteinExistence type="predicted"/>
<dbReference type="Gene3D" id="3.40.50.2300">
    <property type="match status" value="1"/>
</dbReference>
<organism evidence="3 4">
    <name type="scientific">Bizionia paragorgiae</name>
    <dbReference type="NCBI Taxonomy" id="283786"/>
    <lineage>
        <taxon>Bacteria</taxon>
        <taxon>Pseudomonadati</taxon>
        <taxon>Bacteroidota</taxon>
        <taxon>Flavobacteriia</taxon>
        <taxon>Flavobacteriales</taxon>
        <taxon>Flavobacteriaceae</taxon>
        <taxon>Bizionia</taxon>
    </lineage>
</organism>
<dbReference type="STRING" id="283786.SAMN04487990_10492"/>
<name>A0A1H3X2L5_BIZPA</name>
<protein>
    <submittedName>
        <fullName evidence="3">Response regulator receiver domain-containing protein</fullName>
    </submittedName>
</protein>
<dbReference type="InterPro" id="IPR054592">
    <property type="entry name" value="iREC"/>
</dbReference>
<evidence type="ECO:0000259" key="1">
    <source>
        <dbReference type="Pfam" id="PF00072"/>
    </source>
</evidence>
<keyword evidence="4" id="KW-1185">Reference proteome</keyword>
<dbReference type="RefSeq" id="WP_092132685.1">
    <property type="nucleotide sequence ID" value="NZ_FNQK01000004.1"/>
</dbReference>
<dbReference type="InterPro" id="IPR011006">
    <property type="entry name" value="CheY-like_superfamily"/>
</dbReference>
<evidence type="ECO:0000259" key="2">
    <source>
        <dbReference type="Pfam" id="PF22563"/>
    </source>
</evidence>
<dbReference type="InterPro" id="IPR001789">
    <property type="entry name" value="Sig_transdc_resp-reg_receiver"/>
</dbReference>
<evidence type="ECO:0000313" key="3">
    <source>
        <dbReference type="EMBL" id="SDZ92862.1"/>
    </source>
</evidence>
<accession>A0A1H3X2L5</accession>
<feature type="domain" description="Inactive Receiver" evidence="2">
    <location>
        <begin position="8"/>
        <end position="120"/>
    </location>
</feature>
<dbReference type="SUPFAM" id="SSF52172">
    <property type="entry name" value="CheY-like"/>
    <property type="match status" value="1"/>
</dbReference>
<dbReference type="Pfam" id="PF22563">
    <property type="entry name" value="iREC"/>
    <property type="match status" value="1"/>
</dbReference>
<dbReference type="OrthoDB" id="1419680at2"/>
<gene>
    <name evidence="3" type="ORF">SAMN04487990_10492</name>
</gene>
<dbReference type="AlphaFoldDB" id="A0A1H3X2L5"/>
<feature type="domain" description="Response regulatory" evidence="1">
    <location>
        <begin position="277"/>
        <end position="355"/>
    </location>
</feature>
<dbReference type="EMBL" id="FNQK01000004">
    <property type="protein sequence ID" value="SDZ92862.1"/>
    <property type="molecule type" value="Genomic_DNA"/>
</dbReference>
<dbReference type="GO" id="GO:0000160">
    <property type="term" value="P:phosphorelay signal transduction system"/>
    <property type="evidence" value="ECO:0007669"/>
    <property type="project" value="InterPro"/>
</dbReference>
<dbReference type="Pfam" id="PF00072">
    <property type="entry name" value="Response_reg"/>
    <property type="match status" value="1"/>
</dbReference>
<sequence>MDNILFRNSLIKEIKNFNTSSFFKLQEVPNNGYVKDIDTRIHETLEGLNNVEVNSITIPISITENFLEFSGLRLAHHIRLTPNLSFRKTPIIIMGSLNEKQLLKLSSLANILLTPNVFYVNLSKYAFDTIEKSVKNLELSDGLSFDFNKYLDKVTINPPTNYEDSHSIANEWAIYRWAKTINASDESINRIEKNIENNLYFKYLQTIYPISKSTIINADKLQINYSGKPKILYIDDEAEKGWEEIFSYILGDINDLHFEILDINYKETTQENLIEGTLVKIKEEDIDLVILDFRLLPQDFQVNDISEVSGLKILKAIKKINPGIQVIIFSATNKVWNLKALQVAGADGFILKESPENSNDASFTKQSIENMVETMNFCFENSFLKDFYNNLEKLKTVLIPRKNFKKSSNPLPKEFVDEVLKWSELSLNILQNKLRQENLTAVFLIYFSIIENISNRVIEIENPIKENGVYKFQFRKNLQRLKYFDKDQNDDGFYRKTNHEYENQKRALRWDIKIYNTLDFVNDNKFKFESINELVRKRNNIIHLNSTMGNVIDVTITDVILLNKIINSGLLNIT</sequence>